<evidence type="ECO:0008006" key="3">
    <source>
        <dbReference type="Google" id="ProtNLM"/>
    </source>
</evidence>
<proteinExistence type="predicted"/>
<dbReference type="NCBIfam" id="TIGR04183">
    <property type="entry name" value="Por_Secre_tail"/>
    <property type="match status" value="1"/>
</dbReference>
<dbReference type="RefSeq" id="WP_338237052.1">
    <property type="nucleotide sequence ID" value="NZ_BQKE01000001.1"/>
</dbReference>
<dbReference type="InterPro" id="IPR026444">
    <property type="entry name" value="Secre_tail"/>
</dbReference>
<comment type="caution">
    <text evidence="1">The sequence shown here is derived from an EMBL/GenBank/DDBJ whole genome shotgun (WGS) entry which is preliminary data.</text>
</comment>
<protein>
    <recommendedName>
        <fullName evidence="3">Secretion system C-terminal sorting domain-containing protein</fullName>
    </recommendedName>
</protein>
<name>A0AAN4VYY8_9BACT</name>
<dbReference type="EMBL" id="BQKE01000001">
    <property type="protein sequence ID" value="GJM61518.1"/>
    <property type="molecule type" value="Genomic_DNA"/>
</dbReference>
<sequence length="829" mass="89037">MEVLGDFDASSASSVEFQGALTIPEGNYPQLNFNDVAVKTMAGVYDVAGITSSSPVSFGASTTLNGEGEYRFTDVTTDKSALGTDGVVYIDGVWTNEGNSSFSTGEVTLSGTALQQIPKGVTFKNLILSGGVKEFLDEPEFATGYSFDPSACSEVIFGGNSIYEIPQLTYNKVTLQGDAKEMKGTYTVAELTNNSVLQFEDDTYLKGAGVTNFNAEVVLKASRSLSIEGDLNVSALGVITAGRDSKLIFSGTQTQVLNAALNIPCMEMAGTNLTFFQNTTIEDELVFSSGTMDISQGLTVNGDVIVNGGASITGTSSSNPFVLGGSTQNQDITSNGFVWDYLRVNKTGGNLNPQDELQISKELQIVGSGTVVSGGNVTLIATASSQAIIPEITGGGSITGNVNVQVHYPFSEGFWTHIAMPVDGNSYQAMHDKGFTVWTDGAVPSIYTYEEGNDWVPIDASDRGVSQSAGHAFNAWVYEQFLLDGGTLEHTGNVVGDFSLPLQRTADGNAPGFNLVGNPYPAPLSALALANGITNSNGVVQIFDSRNDRYEVINVGEDANIAVGQAFFIELTSGTSGAINFTESMKANANDASIMKVKNDLQALATFKIESASGKMDKAYFRFANAGVDPVHYKATKNFGSSLNLAFVQDSLKYVVQVDEELEEEVEKEYPLWISYGSESAGQFTLKLDYELSFPGELQLWDKFTEEFISFEKLKEGYAFALTEEEGSAAADRFALRIYREKVVTDNQLPLDLVKVFPNPVTDGALKIELKTSEEVSIMVVDATGQKVDGFTLNSSGIIKNRSWLNKAGLYIIRSKVGSQIYSHKILVR</sequence>
<keyword evidence="2" id="KW-1185">Reference proteome</keyword>
<organism evidence="1 2">
    <name type="scientific">Persicobacter diffluens</name>
    <dbReference type="NCBI Taxonomy" id="981"/>
    <lineage>
        <taxon>Bacteria</taxon>
        <taxon>Pseudomonadati</taxon>
        <taxon>Bacteroidota</taxon>
        <taxon>Cytophagia</taxon>
        <taxon>Cytophagales</taxon>
        <taxon>Persicobacteraceae</taxon>
        <taxon>Persicobacter</taxon>
    </lineage>
</organism>
<evidence type="ECO:0000313" key="1">
    <source>
        <dbReference type="EMBL" id="GJM61518.1"/>
    </source>
</evidence>
<dbReference type="Proteomes" id="UP001310022">
    <property type="component" value="Unassembled WGS sequence"/>
</dbReference>
<gene>
    <name evidence="1" type="ORF">PEDI_20700</name>
</gene>
<accession>A0AAN4VYY8</accession>
<dbReference type="AlphaFoldDB" id="A0AAN4VYY8"/>
<evidence type="ECO:0000313" key="2">
    <source>
        <dbReference type="Proteomes" id="UP001310022"/>
    </source>
</evidence>
<reference evidence="1 2" key="1">
    <citation type="submission" date="2021-12" db="EMBL/GenBank/DDBJ databases">
        <title>Genome sequencing of bacteria with rrn-lacking chromosome and rrn-plasmid.</title>
        <authorList>
            <person name="Anda M."/>
            <person name="Iwasaki W."/>
        </authorList>
    </citation>
    <scope>NUCLEOTIDE SEQUENCE [LARGE SCALE GENOMIC DNA]</scope>
    <source>
        <strain evidence="1 2">NBRC 15940</strain>
    </source>
</reference>